<keyword evidence="4" id="KW-0238">DNA-binding</keyword>
<protein>
    <submittedName>
        <fullName evidence="8">Transcriptional regulator, MerR family</fullName>
    </submittedName>
</protein>
<evidence type="ECO:0000256" key="1">
    <source>
        <dbReference type="ARBA" id="ARBA00004496"/>
    </source>
</evidence>
<dbReference type="STRING" id="318161.Sden_3690"/>
<dbReference type="InterPro" id="IPR011789">
    <property type="entry name" value="CueR"/>
</dbReference>
<proteinExistence type="predicted"/>
<keyword evidence="9" id="KW-1185">Reference proteome</keyword>
<organism evidence="8 9">
    <name type="scientific">Shewanella denitrificans (strain OS217 / ATCC BAA-1090 / DSM 15013)</name>
    <dbReference type="NCBI Taxonomy" id="318161"/>
    <lineage>
        <taxon>Bacteria</taxon>
        <taxon>Pseudomonadati</taxon>
        <taxon>Pseudomonadota</taxon>
        <taxon>Gammaproteobacteria</taxon>
        <taxon>Alteromonadales</taxon>
        <taxon>Shewanellaceae</taxon>
        <taxon>Shewanella</taxon>
    </lineage>
</organism>
<dbReference type="Pfam" id="PF09278">
    <property type="entry name" value="MerR-DNA-bind"/>
    <property type="match status" value="1"/>
</dbReference>
<dbReference type="GO" id="GO:0045893">
    <property type="term" value="P:positive regulation of DNA-templated transcription"/>
    <property type="evidence" value="ECO:0007669"/>
    <property type="project" value="InterPro"/>
</dbReference>
<dbReference type="KEGG" id="sdn:Sden_3690"/>
<dbReference type="InterPro" id="IPR009061">
    <property type="entry name" value="DNA-bd_dom_put_sf"/>
</dbReference>
<dbReference type="RefSeq" id="WP_011498101.1">
    <property type="nucleotide sequence ID" value="NC_007954.1"/>
</dbReference>
<keyword evidence="5" id="KW-0804">Transcription</keyword>
<keyword evidence="2" id="KW-0963">Cytoplasm</keyword>
<evidence type="ECO:0000313" key="8">
    <source>
        <dbReference type="EMBL" id="ABE56963.1"/>
    </source>
</evidence>
<evidence type="ECO:0000313" key="9">
    <source>
        <dbReference type="Proteomes" id="UP000001982"/>
    </source>
</evidence>
<dbReference type="InterPro" id="IPR000551">
    <property type="entry name" value="MerR-type_HTH_dom"/>
</dbReference>
<dbReference type="PROSITE" id="PS50937">
    <property type="entry name" value="HTH_MERR_2"/>
    <property type="match status" value="1"/>
</dbReference>
<dbReference type="CDD" id="cd01108">
    <property type="entry name" value="HTH_CueR"/>
    <property type="match status" value="1"/>
</dbReference>
<dbReference type="InterPro" id="IPR047057">
    <property type="entry name" value="MerR_fam"/>
</dbReference>
<dbReference type="PROSITE" id="PS00552">
    <property type="entry name" value="HTH_MERR_1"/>
    <property type="match status" value="1"/>
</dbReference>
<dbReference type="GO" id="GO:0003677">
    <property type="term" value="F:DNA binding"/>
    <property type="evidence" value="ECO:0007669"/>
    <property type="project" value="UniProtKB-KW"/>
</dbReference>
<sequence length="143" mass="15988">MEKFVTIGEAAQLTGLSAKMIRHYEANGLLPRLSRTEAGYRLYNRQQLALLGLIRQARKLGFAMVQIQSLLSLWRKPDRTSREVKKLANAHLDEITQKIAELQQMQTALQQLADHCSDDDSAQCAILDGLSANTMLNSAHSPK</sequence>
<gene>
    <name evidence="8" type="ordered locus">Sden_3690</name>
</gene>
<feature type="coiled-coil region" evidence="6">
    <location>
        <begin position="85"/>
        <end position="112"/>
    </location>
</feature>
<dbReference type="InterPro" id="IPR015358">
    <property type="entry name" value="Tscrpt_reg_MerR_DNA-bd"/>
</dbReference>
<evidence type="ECO:0000256" key="4">
    <source>
        <dbReference type="ARBA" id="ARBA00023125"/>
    </source>
</evidence>
<dbReference type="PANTHER" id="PTHR30204:SF94">
    <property type="entry name" value="HEAVY METAL-DEPENDENT TRANSCRIPTIONAL REGULATOR HI_0293-RELATED"/>
    <property type="match status" value="1"/>
</dbReference>
<keyword evidence="6" id="KW-0175">Coiled coil</keyword>
<accession>Q12HW3</accession>
<reference evidence="8 9" key="1">
    <citation type="submission" date="2006-03" db="EMBL/GenBank/DDBJ databases">
        <title>Complete sequence of Shewanella denitrificans OS217.</title>
        <authorList>
            <consortium name="US DOE Joint Genome Institute"/>
            <person name="Copeland A."/>
            <person name="Lucas S."/>
            <person name="Lapidus A."/>
            <person name="Barry K."/>
            <person name="Detter J.C."/>
            <person name="Glavina del Rio T."/>
            <person name="Hammon N."/>
            <person name="Israni S."/>
            <person name="Dalin E."/>
            <person name="Tice H."/>
            <person name="Pitluck S."/>
            <person name="Brettin T."/>
            <person name="Bruce D."/>
            <person name="Han C."/>
            <person name="Tapia R."/>
            <person name="Gilna P."/>
            <person name="Kiss H."/>
            <person name="Schmutz J."/>
            <person name="Larimer F."/>
            <person name="Land M."/>
            <person name="Hauser L."/>
            <person name="Kyrpides N."/>
            <person name="Lykidis A."/>
            <person name="Richardson P."/>
        </authorList>
    </citation>
    <scope>NUCLEOTIDE SEQUENCE [LARGE SCALE GENOMIC DNA]</scope>
    <source>
        <strain evidence="9">OS217 / ATCC BAA-1090 / DSM 15013</strain>
    </source>
</reference>
<dbReference type="Gene3D" id="1.10.1660.10">
    <property type="match status" value="1"/>
</dbReference>
<evidence type="ECO:0000256" key="6">
    <source>
        <dbReference type="SAM" id="Coils"/>
    </source>
</evidence>
<dbReference type="GO" id="GO:0005507">
    <property type="term" value="F:copper ion binding"/>
    <property type="evidence" value="ECO:0007669"/>
    <property type="project" value="InterPro"/>
</dbReference>
<evidence type="ECO:0000256" key="5">
    <source>
        <dbReference type="ARBA" id="ARBA00023163"/>
    </source>
</evidence>
<dbReference type="PANTHER" id="PTHR30204">
    <property type="entry name" value="REDOX-CYCLING DRUG-SENSING TRANSCRIPTIONAL ACTIVATOR SOXR"/>
    <property type="match status" value="1"/>
</dbReference>
<evidence type="ECO:0000256" key="3">
    <source>
        <dbReference type="ARBA" id="ARBA00023015"/>
    </source>
</evidence>
<dbReference type="HOGENOM" id="CLU_060077_2_0_6"/>
<dbReference type="OrthoDB" id="9802039at2"/>
<dbReference type="SUPFAM" id="SSF46955">
    <property type="entry name" value="Putative DNA-binding domain"/>
    <property type="match status" value="1"/>
</dbReference>
<dbReference type="eggNOG" id="COG0789">
    <property type="taxonomic scope" value="Bacteria"/>
</dbReference>
<dbReference type="EMBL" id="CP000302">
    <property type="protein sequence ID" value="ABE56963.1"/>
    <property type="molecule type" value="Genomic_DNA"/>
</dbReference>
<dbReference type="SMART" id="SM00422">
    <property type="entry name" value="HTH_MERR"/>
    <property type="match status" value="1"/>
</dbReference>
<name>Q12HW3_SHEDO</name>
<evidence type="ECO:0000256" key="2">
    <source>
        <dbReference type="ARBA" id="ARBA00022490"/>
    </source>
</evidence>
<evidence type="ECO:0000259" key="7">
    <source>
        <dbReference type="PROSITE" id="PS50937"/>
    </source>
</evidence>
<dbReference type="Proteomes" id="UP000001982">
    <property type="component" value="Chromosome"/>
</dbReference>
<dbReference type="AlphaFoldDB" id="Q12HW3"/>
<feature type="domain" description="HTH merR-type" evidence="7">
    <location>
        <begin position="6"/>
        <end position="73"/>
    </location>
</feature>
<keyword evidence="3" id="KW-0805">Transcription regulation</keyword>
<comment type="subcellular location">
    <subcellularLocation>
        <location evidence="1">Cytoplasm</location>
    </subcellularLocation>
</comment>
<dbReference type="Pfam" id="PF00376">
    <property type="entry name" value="MerR"/>
    <property type="match status" value="1"/>
</dbReference>
<dbReference type="PRINTS" id="PR00040">
    <property type="entry name" value="HTHMERR"/>
</dbReference>
<dbReference type="GO" id="GO:0003700">
    <property type="term" value="F:DNA-binding transcription factor activity"/>
    <property type="evidence" value="ECO:0007669"/>
    <property type="project" value="InterPro"/>
</dbReference>
<dbReference type="GO" id="GO:0005737">
    <property type="term" value="C:cytoplasm"/>
    <property type="evidence" value="ECO:0007669"/>
    <property type="project" value="UniProtKB-SubCell"/>
</dbReference>